<dbReference type="GO" id="GO:0005634">
    <property type="term" value="C:nucleus"/>
    <property type="evidence" value="ECO:0007669"/>
    <property type="project" value="TreeGrafter"/>
</dbReference>
<evidence type="ECO:0000259" key="9">
    <source>
        <dbReference type="PROSITE" id="PS51698"/>
    </source>
</evidence>
<dbReference type="GO" id="GO:0036503">
    <property type="term" value="P:ERAD pathway"/>
    <property type="evidence" value="ECO:0007669"/>
    <property type="project" value="InterPro"/>
</dbReference>
<dbReference type="Pfam" id="PF04564">
    <property type="entry name" value="U-box"/>
    <property type="match status" value="1"/>
</dbReference>
<dbReference type="InterPro" id="IPR045132">
    <property type="entry name" value="UBE4"/>
</dbReference>
<comment type="caution">
    <text evidence="10">The sequence shown here is derived from an EMBL/GenBank/DDBJ whole genome shotgun (WGS) entry which is preliminary data.</text>
</comment>
<organism evidence="10 11">
    <name type="scientific">Mycena rosella</name>
    <name type="common">Pink bonnet</name>
    <name type="synonym">Agaricus rosellus</name>
    <dbReference type="NCBI Taxonomy" id="1033263"/>
    <lineage>
        <taxon>Eukaryota</taxon>
        <taxon>Fungi</taxon>
        <taxon>Dikarya</taxon>
        <taxon>Basidiomycota</taxon>
        <taxon>Agaricomycotina</taxon>
        <taxon>Agaricomycetes</taxon>
        <taxon>Agaricomycetidae</taxon>
        <taxon>Agaricales</taxon>
        <taxon>Marasmiineae</taxon>
        <taxon>Mycenaceae</taxon>
        <taxon>Mycena</taxon>
    </lineage>
</organism>
<dbReference type="GO" id="GO:0034450">
    <property type="term" value="F:ubiquitin-ubiquitin ligase activity"/>
    <property type="evidence" value="ECO:0007669"/>
    <property type="project" value="InterPro"/>
</dbReference>
<dbReference type="PANTHER" id="PTHR13931:SF2">
    <property type="entry name" value="UBIQUITIN CONJUGATION FACTOR E4 B"/>
    <property type="match status" value="1"/>
</dbReference>
<evidence type="ECO:0000313" key="11">
    <source>
        <dbReference type="Proteomes" id="UP001221757"/>
    </source>
</evidence>
<gene>
    <name evidence="10" type="ORF">B0H17DRAFT_1208642</name>
</gene>
<reference evidence="10" key="1">
    <citation type="submission" date="2023-03" db="EMBL/GenBank/DDBJ databases">
        <title>Massive genome expansion in bonnet fungi (Mycena s.s.) driven by repeated elements and novel gene families across ecological guilds.</title>
        <authorList>
            <consortium name="Lawrence Berkeley National Laboratory"/>
            <person name="Harder C.B."/>
            <person name="Miyauchi S."/>
            <person name="Viragh M."/>
            <person name="Kuo A."/>
            <person name="Thoen E."/>
            <person name="Andreopoulos B."/>
            <person name="Lu D."/>
            <person name="Skrede I."/>
            <person name="Drula E."/>
            <person name="Henrissat B."/>
            <person name="Morin E."/>
            <person name="Kohler A."/>
            <person name="Barry K."/>
            <person name="LaButti K."/>
            <person name="Morin E."/>
            <person name="Salamov A."/>
            <person name="Lipzen A."/>
            <person name="Mereny Z."/>
            <person name="Hegedus B."/>
            <person name="Baldrian P."/>
            <person name="Stursova M."/>
            <person name="Weitz H."/>
            <person name="Taylor A."/>
            <person name="Grigoriev I.V."/>
            <person name="Nagy L.G."/>
            <person name="Martin F."/>
            <person name="Kauserud H."/>
        </authorList>
    </citation>
    <scope>NUCLEOTIDE SEQUENCE</scope>
    <source>
        <strain evidence="10">CBHHK067</strain>
    </source>
</reference>
<sequence length="108" mass="12227">MALKRTLKSEQEVQQLRAFVAKVEVCKSLIEAEEDLGEVPDEFLDLLMFTVMRDPVLLPSSRNIVDRSTIKSHLLSDSKDPFNRVALSIDEVIPGRHGTQSAHRRVLD</sequence>
<protein>
    <recommendedName>
        <fullName evidence="5">RING-type E3 ubiquitin transferase</fullName>
        <ecNumber evidence="5">2.3.2.27</ecNumber>
    </recommendedName>
</protein>
<dbReference type="SMART" id="SM00504">
    <property type="entry name" value="Ubox"/>
    <property type="match status" value="1"/>
</dbReference>
<dbReference type="GO" id="GO:0000209">
    <property type="term" value="P:protein polyubiquitination"/>
    <property type="evidence" value="ECO:0007669"/>
    <property type="project" value="TreeGrafter"/>
</dbReference>
<evidence type="ECO:0000256" key="7">
    <source>
        <dbReference type="ARBA" id="ARBA00022679"/>
    </source>
</evidence>
<dbReference type="InterPro" id="IPR003613">
    <property type="entry name" value="Ubox_domain"/>
</dbReference>
<dbReference type="Gene3D" id="3.30.40.10">
    <property type="entry name" value="Zinc/RING finger domain, C3HC4 (zinc finger)"/>
    <property type="match status" value="1"/>
</dbReference>
<evidence type="ECO:0000256" key="4">
    <source>
        <dbReference type="ARBA" id="ARBA00007434"/>
    </source>
</evidence>
<keyword evidence="8" id="KW-0833">Ubl conjugation pathway</keyword>
<comment type="subcellular location">
    <subcellularLocation>
        <location evidence="2">Cytoplasm</location>
    </subcellularLocation>
</comment>
<dbReference type="AlphaFoldDB" id="A0AAD7G6N0"/>
<keyword evidence="11" id="KW-1185">Reference proteome</keyword>
<keyword evidence="6" id="KW-0963">Cytoplasm</keyword>
<feature type="domain" description="U-box" evidence="9">
    <location>
        <begin position="38"/>
        <end position="108"/>
    </location>
</feature>
<dbReference type="FunFam" id="3.30.40.10:FF:000055">
    <property type="entry name" value="Ubiquitin conjugation factor e4 a"/>
    <property type="match status" value="1"/>
</dbReference>
<dbReference type="GO" id="GO:0005737">
    <property type="term" value="C:cytoplasm"/>
    <property type="evidence" value="ECO:0007669"/>
    <property type="project" value="UniProtKB-SubCell"/>
</dbReference>
<comment type="similarity">
    <text evidence="4">Belongs to the ubiquitin conjugation factor E4 family.</text>
</comment>
<dbReference type="EC" id="2.3.2.27" evidence="5"/>
<evidence type="ECO:0000256" key="8">
    <source>
        <dbReference type="ARBA" id="ARBA00022786"/>
    </source>
</evidence>
<evidence type="ECO:0000256" key="6">
    <source>
        <dbReference type="ARBA" id="ARBA00022490"/>
    </source>
</evidence>
<dbReference type="InterPro" id="IPR013083">
    <property type="entry name" value="Znf_RING/FYVE/PHD"/>
</dbReference>
<dbReference type="GO" id="GO:0000151">
    <property type="term" value="C:ubiquitin ligase complex"/>
    <property type="evidence" value="ECO:0007669"/>
    <property type="project" value="InterPro"/>
</dbReference>
<dbReference type="PANTHER" id="PTHR13931">
    <property type="entry name" value="UBIQUITINATION FACTOR E4"/>
    <property type="match status" value="1"/>
</dbReference>
<evidence type="ECO:0000313" key="10">
    <source>
        <dbReference type="EMBL" id="KAJ7672774.1"/>
    </source>
</evidence>
<name>A0AAD7G6N0_MYCRO</name>
<accession>A0AAD7G6N0</accession>
<dbReference type="Proteomes" id="UP001221757">
    <property type="component" value="Unassembled WGS sequence"/>
</dbReference>
<dbReference type="EMBL" id="JARKIE010000166">
    <property type="protein sequence ID" value="KAJ7672774.1"/>
    <property type="molecule type" value="Genomic_DNA"/>
</dbReference>
<comment type="pathway">
    <text evidence="3">Protein modification; protein ubiquitination.</text>
</comment>
<evidence type="ECO:0000256" key="1">
    <source>
        <dbReference type="ARBA" id="ARBA00000900"/>
    </source>
</evidence>
<comment type="catalytic activity">
    <reaction evidence="1">
        <text>S-ubiquitinyl-[E2 ubiquitin-conjugating enzyme]-L-cysteine + [acceptor protein]-L-lysine = [E2 ubiquitin-conjugating enzyme]-L-cysteine + N(6)-ubiquitinyl-[acceptor protein]-L-lysine.</text>
        <dbReference type="EC" id="2.3.2.27"/>
    </reaction>
</comment>
<dbReference type="SUPFAM" id="SSF57850">
    <property type="entry name" value="RING/U-box"/>
    <property type="match status" value="1"/>
</dbReference>
<proteinExistence type="inferred from homology"/>
<dbReference type="PROSITE" id="PS51698">
    <property type="entry name" value="U_BOX"/>
    <property type="match status" value="1"/>
</dbReference>
<keyword evidence="7" id="KW-0808">Transferase</keyword>
<evidence type="ECO:0000256" key="5">
    <source>
        <dbReference type="ARBA" id="ARBA00012483"/>
    </source>
</evidence>
<evidence type="ECO:0000256" key="3">
    <source>
        <dbReference type="ARBA" id="ARBA00004906"/>
    </source>
</evidence>
<evidence type="ECO:0000256" key="2">
    <source>
        <dbReference type="ARBA" id="ARBA00004496"/>
    </source>
</evidence>